<reference evidence="1 2" key="1">
    <citation type="submission" date="2018-10" db="EMBL/GenBank/DDBJ databases">
        <authorList>
            <person name="Vanduin D."/>
            <person name="Fouts D."/>
            <person name="Wright M."/>
            <person name="Sutton G."/>
            <person name="Nguyen K."/>
            <person name="Kreiswirth B."/>
            <person name="Chen L."/>
            <person name="Rojas L."/>
            <person name="Hujer A."/>
            <person name="Hujer K."/>
            <person name="Bonomo R."/>
            <person name="Adams M."/>
        </authorList>
    </citation>
    <scope>NUCLEOTIDE SEQUENCE [LARGE SCALE GENOMIC DNA]</scope>
    <source>
        <strain evidence="1 2">CRK0165</strain>
    </source>
</reference>
<name>A0A422ZT94_KLEPN</name>
<organism evidence="1 2">
    <name type="scientific">Klebsiella pneumoniae</name>
    <dbReference type="NCBI Taxonomy" id="573"/>
    <lineage>
        <taxon>Bacteria</taxon>
        <taxon>Pseudomonadati</taxon>
        <taxon>Pseudomonadota</taxon>
        <taxon>Gammaproteobacteria</taxon>
        <taxon>Enterobacterales</taxon>
        <taxon>Enterobacteriaceae</taxon>
        <taxon>Klebsiella/Raoultella group</taxon>
        <taxon>Klebsiella</taxon>
        <taxon>Klebsiella pneumoniae complex</taxon>
    </lineage>
</organism>
<dbReference type="RefSeq" id="WP_032414576.1">
    <property type="nucleotide sequence ID" value="NZ_BFCT01000023.1"/>
</dbReference>
<gene>
    <name evidence="1" type="ORF">BL124_00016575</name>
</gene>
<proteinExistence type="predicted"/>
<dbReference type="Proteomes" id="UP000283322">
    <property type="component" value="Unassembled WGS sequence"/>
</dbReference>
<comment type="caution">
    <text evidence="1">The sequence shown here is derived from an EMBL/GenBank/DDBJ whole genome shotgun (WGS) entry which is preliminary data.</text>
</comment>
<accession>A0A422ZT94</accession>
<evidence type="ECO:0000313" key="2">
    <source>
        <dbReference type="Proteomes" id="UP000283322"/>
    </source>
</evidence>
<protein>
    <submittedName>
        <fullName evidence="1">Uncharacterized protein</fullName>
    </submittedName>
</protein>
<evidence type="ECO:0000313" key="1">
    <source>
        <dbReference type="EMBL" id="ROG94780.1"/>
    </source>
</evidence>
<dbReference type="AlphaFoldDB" id="A0A422ZT94"/>
<dbReference type="EMBL" id="MPYG04000117">
    <property type="protein sequence ID" value="ROG94780.1"/>
    <property type="molecule type" value="Genomic_DNA"/>
</dbReference>
<sequence length="82" mass="9284">MNSIHKLNKNQSWKAKAALILNDMEVKSAKFVDIDLFCVAISLPKSTMRQEDGDIIIHDVYLNDKHLMAISTGNTHLITRMS</sequence>